<dbReference type="Proteomes" id="UP000190044">
    <property type="component" value="Unassembled WGS sequence"/>
</dbReference>
<dbReference type="AlphaFoldDB" id="A0A1T5FGM5"/>
<organism evidence="5 6">
    <name type="scientific">Sphingopyxis flava</name>
    <dbReference type="NCBI Taxonomy" id="1507287"/>
    <lineage>
        <taxon>Bacteria</taxon>
        <taxon>Pseudomonadati</taxon>
        <taxon>Pseudomonadota</taxon>
        <taxon>Alphaproteobacteria</taxon>
        <taxon>Sphingomonadales</taxon>
        <taxon>Sphingomonadaceae</taxon>
        <taxon>Sphingopyxis</taxon>
    </lineage>
</organism>
<evidence type="ECO:0000313" key="5">
    <source>
        <dbReference type="EMBL" id="SKB95238.1"/>
    </source>
</evidence>
<dbReference type="SUPFAM" id="SSF51735">
    <property type="entry name" value="NAD(P)-binding Rossmann-fold domains"/>
    <property type="match status" value="1"/>
</dbReference>
<dbReference type="InterPro" id="IPR020904">
    <property type="entry name" value="Sc_DH/Rdtase_CS"/>
</dbReference>
<evidence type="ECO:0000256" key="3">
    <source>
        <dbReference type="RuleBase" id="RU000363"/>
    </source>
</evidence>
<dbReference type="OrthoDB" id="658698at2"/>
<dbReference type="GO" id="GO:0016491">
    <property type="term" value="F:oxidoreductase activity"/>
    <property type="evidence" value="ECO:0007669"/>
    <property type="project" value="UniProtKB-KW"/>
</dbReference>
<evidence type="ECO:0000313" key="6">
    <source>
        <dbReference type="Proteomes" id="UP000190044"/>
    </source>
</evidence>
<accession>A0A1T5FGM5</accession>
<dbReference type="Gene3D" id="3.40.50.720">
    <property type="entry name" value="NAD(P)-binding Rossmann-like Domain"/>
    <property type="match status" value="1"/>
</dbReference>
<dbReference type="PRINTS" id="PR00081">
    <property type="entry name" value="GDHRDH"/>
</dbReference>
<protein>
    <submittedName>
        <fullName evidence="5">NAD(P)-dependent dehydrogenase, short-chain alcohol dehydrogenase family</fullName>
    </submittedName>
</protein>
<dbReference type="PANTHER" id="PTHR43639:SF1">
    <property type="entry name" value="SHORT-CHAIN DEHYDROGENASE_REDUCTASE FAMILY PROTEIN"/>
    <property type="match status" value="1"/>
</dbReference>
<dbReference type="PROSITE" id="PS00061">
    <property type="entry name" value="ADH_SHORT"/>
    <property type="match status" value="1"/>
</dbReference>
<proteinExistence type="inferred from homology"/>
<dbReference type="SMART" id="SM00822">
    <property type="entry name" value="PKS_KR"/>
    <property type="match status" value="1"/>
</dbReference>
<keyword evidence="6" id="KW-1185">Reference proteome</keyword>
<gene>
    <name evidence="5" type="ORF">SAMN06295937_10358</name>
</gene>
<dbReference type="PANTHER" id="PTHR43639">
    <property type="entry name" value="OXIDOREDUCTASE, SHORT-CHAIN DEHYDROGENASE/REDUCTASE FAMILY (AFU_ORTHOLOGUE AFUA_5G02870)"/>
    <property type="match status" value="1"/>
</dbReference>
<sequence length="249" mass="25628">MDPTDARPAGPVLVTGAARGLGAAITVALADGGVEPLLLGRSLASLADTRAKVAERRGRTVRCIAADVADWEGLRDGIDAALQPGETLAGIVNNAGVIDPIDRVEDSDPAAWAHCITVNLVGGFHVLRAALPRLARGGVIANLSSGAAAAEHAGWSAYAASKAGLERLSATLAAERPDLVVLAVRPGVTATGMQDAIKASHVDNAIRQMPRDAMQPVEVPAKAIARLFSGPLPGFIERVVEAQALREID</sequence>
<dbReference type="PRINTS" id="PR00080">
    <property type="entry name" value="SDRFAMILY"/>
</dbReference>
<feature type="domain" description="Ketoreductase" evidence="4">
    <location>
        <begin position="10"/>
        <end position="191"/>
    </location>
</feature>
<dbReference type="InterPro" id="IPR036291">
    <property type="entry name" value="NAD(P)-bd_dom_sf"/>
</dbReference>
<name>A0A1T5FGM5_9SPHN</name>
<dbReference type="EMBL" id="FUYP01000035">
    <property type="protein sequence ID" value="SKB95238.1"/>
    <property type="molecule type" value="Genomic_DNA"/>
</dbReference>
<evidence type="ECO:0000256" key="2">
    <source>
        <dbReference type="ARBA" id="ARBA00023002"/>
    </source>
</evidence>
<keyword evidence="2" id="KW-0560">Oxidoreductase</keyword>
<dbReference type="InterPro" id="IPR002347">
    <property type="entry name" value="SDR_fam"/>
</dbReference>
<comment type="similarity">
    <text evidence="1 3">Belongs to the short-chain dehydrogenases/reductases (SDR) family.</text>
</comment>
<evidence type="ECO:0000259" key="4">
    <source>
        <dbReference type="SMART" id="SM00822"/>
    </source>
</evidence>
<evidence type="ECO:0000256" key="1">
    <source>
        <dbReference type="ARBA" id="ARBA00006484"/>
    </source>
</evidence>
<reference evidence="6" key="1">
    <citation type="submission" date="2017-02" db="EMBL/GenBank/DDBJ databases">
        <authorList>
            <person name="Varghese N."/>
            <person name="Submissions S."/>
        </authorList>
    </citation>
    <scope>NUCLEOTIDE SEQUENCE [LARGE SCALE GENOMIC DNA]</scope>
    <source>
        <strain evidence="6">R11H</strain>
    </source>
</reference>
<dbReference type="Pfam" id="PF00106">
    <property type="entry name" value="adh_short"/>
    <property type="match status" value="1"/>
</dbReference>
<dbReference type="RefSeq" id="WP_079639956.1">
    <property type="nucleotide sequence ID" value="NZ_FUYP01000035.1"/>
</dbReference>
<dbReference type="InterPro" id="IPR057326">
    <property type="entry name" value="KR_dom"/>
</dbReference>